<dbReference type="InterPro" id="IPR051459">
    <property type="entry name" value="Cytochrome_c-type_DH"/>
</dbReference>
<keyword evidence="1 4" id="KW-0349">Heme</keyword>
<gene>
    <name evidence="7" type="ORF">EAH89_24365</name>
</gene>
<organism evidence="7 8">
    <name type="scientific">Muricoccus nepalensis</name>
    <dbReference type="NCBI Taxonomy" id="1854500"/>
    <lineage>
        <taxon>Bacteria</taxon>
        <taxon>Pseudomonadati</taxon>
        <taxon>Pseudomonadota</taxon>
        <taxon>Alphaproteobacteria</taxon>
        <taxon>Acetobacterales</taxon>
        <taxon>Roseomonadaceae</taxon>
        <taxon>Muricoccus</taxon>
    </lineage>
</organism>
<accession>A0A502FC12</accession>
<dbReference type="SUPFAM" id="SSF46626">
    <property type="entry name" value="Cytochrome c"/>
    <property type="match status" value="2"/>
</dbReference>
<dbReference type="EMBL" id="RCZP01000038">
    <property type="protein sequence ID" value="TPG46937.1"/>
    <property type="molecule type" value="Genomic_DNA"/>
</dbReference>
<evidence type="ECO:0000313" key="8">
    <source>
        <dbReference type="Proteomes" id="UP000317078"/>
    </source>
</evidence>
<keyword evidence="8" id="KW-1185">Reference proteome</keyword>
<name>A0A502FC12_9PROT</name>
<evidence type="ECO:0000256" key="5">
    <source>
        <dbReference type="SAM" id="SignalP"/>
    </source>
</evidence>
<evidence type="ECO:0000256" key="4">
    <source>
        <dbReference type="PROSITE-ProRule" id="PRU00433"/>
    </source>
</evidence>
<proteinExistence type="predicted"/>
<comment type="caution">
    <text evidence="7">The sequence shown here is derived from an EMBL/GenBank/DDBJ whole genome shotgun (WGS) entry which is preliminary data.</text>
</comment>
<dbReference type="GO" id="GO:0046872">
    <property type="term" value="F:metal ion binding"/>
    <property type="evidence" value="ECO:0007669"/>
    <property type="project" value="UniProtKB-KW"/>
</dbReference>
<protein>
    <submittedName>
        <fullName evidence="7">Cytochrome C</fullName>
    </submittedName>
</protein>
<evidence type="ECO:0000256" key="1">
    <source>
        <dbReference type="ARBA" id="ARBA00022617"/>
    </source>
</evidence>
<feature type="domain" description="Cytochrome c" evidence="6">
    <location>
        <begin position="184"/>
        <end position="297"/>
    </location>
</feature>
<keyword evidence="2 4" id="KW-0479">Metal-binding</keyword>
<dbReference type="PANTHER" id="PTHR35008:SF8">
    <property type="entry name" value="ALCOHOL DEHYDROGENASE CYTOCHROME C SUBUNIT"/>
    <property type="match status" value="1"/>
</dbReference>
<dbReference type="InterPro" id="IPR036909">
    <property type="entry name" value="Cyt_c-like_dom_sf"/>
</dbReference>
<dbReference type="InterPro" id="IPR009056">
    <property type="entry name" value="Cyt_c-like_dom"/>
</dbReference>
<evidence type="ECO:0000259" key="6">
    <source>
        <dbReference type="PROSITE" id="PS51007"/>
    </source>
</evidence>
<dbReference type="GO" id="GO:0020037">
    <property type="term" value="F:heme binding"/>
    <property type="evidence" value="ECO:0007669"/>
    <property type="project" value="InterPro"/>
</dbReference>
<dbReference type="PANTHER" id="PTHR35008">
    <property type="entry name" value="BLL4482 PROTEIN-RELATED"/>
    <property type="match status" value="1"/>
</dbReference>
<keyword evidence="3 4" id="KW-0408">Iron</keyword>
<dbReference type="PROSITE" id="PS51007">
    <property type="entry name" value="CYTC"/>
    <property type="match status" value="2"/>
</dbReference>
<reference evidence="7 8" key="1">
    <citation type="journal article" date="2019" name="Environ. Microbiol.">
        <title>Species interactions and distinct microbial communities in high Arctic permafrost affected cryosols are associated with the CH4 and CO2 gas fluxes.</title>
        <authorList>
            <person name="Altshuler I."/>
            <person name="Hamel J."/>
            <person name="Turney S."/>
            <person name="Magnuson E."/>
            <person name="Levesque R."/>
            <person name="Greer C."/>
            <person name="Whyte L.G."/>
        </authorList>
    </citation>
    <scope>NUCLEOTIDE SEQUENCE [LARGE SCALE GENOMIC DNA]</scope>
    <source>
        <strain evidence="7 8">S9.3B</strain>
    </source>
</reference>
<dbReference type="Proteomes" id="UP000317078">
    <property type="component" value="Unassembled WGS sequence"/>
</dbReference>
<feature type="chain" id="PRO_5021189963" evidence="5">
    <location>
        <begin position="32"/>
        <end position="300"/>
    </location>
</feature>
<dbReference type="RefSeq" id="WP_140886335.1">
    <property type="nucleotide sequence ID" value="NZ_RCZP01000038.1"/>
</dbReference>
<keyword evidence="5" id="KW-0732">Signal</keyword>
<evidence type="ECO:0000256" key="2">
    <source>
        <dbReference type="ARBA" id="ARBA00022723"/>
    </source>
</evidence>
<dbReference type="OrthoDB" id="9811281at2"/>
<dbReference type="AlphaFoldDB" id="A0A502FC12"/>
<evidence type="ECO:0000256" key="3">
    <source>
        <dbReference type="ARBA" id="ARBA00023004"/>
    </source>
</evidence>
<feature type="domain" description="Cytochrome c" evidence="6">
    <location>
        <begin position="41"/>
        <end position="152"/>
    </location>
</feature>
<evidence type="ECO:0000313" key="7">
    <source>
        <dbReference type="EMBL" id="TPG46937.1"/>
    </source>
</evidence>
<feature type="signal peptide" evidence="5">
    <location>
        <begin position="1"/>
        <end position="31"/>
    </location>
</feature>
<dbReference type="GO" id="GO:0009055">
    <property type="term" value="F:electron transfer activity"/>
    <property type="evidence" value="ECO:0007669"/>
    <property type="project" value="InterPro"/>
</dbReference>
<dbReference type="Gene3D" id="1.10.760.10">
    <property type="entry name" value="Cytochrome c-like domain"/>
    <property type="match status" value="2"/>
</dbReference>
<sequence length="300" mass="31598">MRRPRHARPILPALLLTALLAALSPRSPAQAQAQTPPPDPDLLARGRYLGETVAFCGGCHHAFGPRMQPIAGMELAGGRVFAERGMRAVAPNITQDRETGIGDWTDAQIAAAIREGHRPDGSLIGPPMPVESYRGIADRDLAALVAWLRTVPPVRHAVAERSAYPFALSPHGGPVASVAPPEDTPVARGRYIAVNLAHCMDCHSAQLSEGRADPNGRGARGLVLEGPWGVVQAANLSSHPEHGIGRRTDEQVIAAITRGVAADGRPLAAPMGARAPVWAGMTPGDLGDVLAYLRSLPPQD</sequence>